<dbReference type="Gene3D" id="3.30.420.10">
    <property type="entry name" value="Ribonuclease H-like superfamily/Ribonuclease H"/>
    <property type="match status" value="1"/>
</dbReference>
<sequence>MGVSSRGEGTVLVRLFKAWKLNIHKKNSSISWKPDVPVFAQSVAPSVGPPPLVSRRERVVGFEETQNRRESRVERNKEGGRPSKEAPRGNGSQNVNLPLLLSSHIGRSENGQPLQSSLTSVYEGQALPNNVGGNLPPNGMFLSYNAQPFIPANLNVPNELMPMHVYPQQQPASFVNGQPMGFPPSPTHIQGPNGENLHWVEAREVATNDVSSDRIDSVKRPKKSSWDNNRGHKNKDREDCASKNTVSKSMAYKEGITFPPVTRVSNAPVIIEAAVFRRKVGRVYIDSGSTCEGIYEYCFEKLNPAIKATRVNTKTPFVGFSGKRSWSVREVPLEFTIGEHPLSRTEILNFVIVKSDSPHNMLLGRTTMQKMGIMVSTIHGAIKFHTKKGVRTLAEHFRKELQNLLRANADIFAWTHADMTRIPRTIMVDEKPFKTEHKLNEYSHIKPMKQNKGSLGPDRNAAACKEAKELTKVGILRKSKHQMWVANPVMVKKNDERWRIRVAKLAIELGEHNIVFLKRDERETPTDFLPEIPFDDSEKRVKEKEVSDPSNEWKLYTDRASSFDGTGAGLMLIDPAGKEYTYALRFEFETTNNEAEYETLLAGICISQEMEITKITIFLDSQLAVNQIKGAYAMKQLSIKSYLKKVNTTLKGFEGYTYKRSPQRRVLYTCQHN</sequence>
<dbReference type="CDD" id="cd00303">
    <property type="entry name" value="retropepsin_like"/>
    <property type="match status" value="1"/>
</dbReference>
<dbReference type="SUPFAM" id="SSF56672">
    <property type="entry name" value="DNA/RNA polymerases"/>
    <property type="match status" value="1"/>
</dbReference>
<feature type="compositionally biased region" description="Basic and acidic residues" evidence="1">
    <location>
        <begin position="63"/>
        <end position="87"/>
    </location>
</feature>
<accession>A0A6L2NZN2</accession>
<evidence type="ECO:0000259" key="2">
    <source>
        <dbReference type="Pfam" id="PF13456"/>
    </source>
</evidence>
<dbReference type="GO" id="GO:0004523">
    <property type="term" value="F:RNA-DNA hybrid ribonuclease activity"/>
    <property type="evidence" value="ECO:0007669"/>
    <property type="project" value="InterPro"/>
</dbReference>
<dbReference type="InterPro" id="IPR036397">
    <property type="entry name" value="RNaseH_sf"/>
</dbReference>
<name>A0A6L2NZN2_TANCI</name>
<feature type="region of interest" description="Disordered" evidence="1">
    <location>
        <begin position="63"/>
        <end position="96"/>
    </location>
</feature>
<evidence type="ECO:0000313" key="3">
    <source>
        <dbReference type="EMBL" id="GEU91650.1"/>
    </source>
</evidence>
<evidence type="ECO:0000256" key="1">
    <source>
        <dbReference type="SAM" id="MobiDB-lite"/>
    </source>
</evidence>
<dbReference type="EMBL" id="BKCJ010010452">
    <property type="protein sequence ID" value="GEU91650.1"/>
    <property type="molecule type" value="Genomic_DNA"/>
</dbReference>
<dbReference type="InterPro" id="IPR043502">
    <property type="entry name" value="DNA/RNA_pol_sf"/>
</dbReference>
<dbReference type="Gene3D" id="3.10.10.10">
    <property type="entry name" value="HIV Type 1 Reverse Transcriptase, subunit A, domain 1"/>
    <property type="match status" value="1"/>
</dbReference>
<comment type="caution">
    <text evidence="3">The sequence shown here is derived from an EMBL/GenBank/DDBJ whole genome shotgun (WGS) entry which is preliminary data.</text>
</comment>
<feature type="compositionally biased region" description="Basic and acidic residues" evidence="1">
    <location>
        <begin position="208"/>
        <end position="219"/>
    </location>
</feature>
<dbReference type="InterPro" id="IPR021109">
    <property type="entry name" value="Peptidase_aspartic_dom_sf"/>
</dbReference>
<dbReference type="SUPFAM" id="SSF53098">
    <property type="entry name" value="Ribonuclease H-like"/>
    <property type="match status" value="1"/>
</dbReference>
<feature type="domain" description="RNase H type-1" evidence="2">
    <location>
        <begin position="566"/>
        <end position="657"/>
    </location>
</feature>
<dbReference type="AlphaFoldDB" id="A0A6L2NZN2"/>
<dbReference type="Pfam" id="PF13456">
    <property type="entry name" value="RVT_3"/>
    <property type="match status" value="1"/>
</dbReference>
<keyword evidence="3" id="KW-0695">RNA-directed DNA polymerase</keyword>
<dbReference type="InterPro" id="IPR012337">
    <property type="entry name" value="RNaseH-like_sf"/>
</dbReference>
<feature type="region of interest" description="Disordered" evidence="1">
    <location>
        <begin position="208"/>
        <end position="241"/>
    </location>
</feature>
<dbReference type="PANTHER" id="PTHR48475">
    <property type="entry name" value="RIBONUCLEASE H"/>
    <property type="match status" value="1"/>
</dbReference>
<keyword evidence="3" id="KW-0548">Nucleotidyltransferase</keyword>
<dbReference type="Gene3D" id="2.40.70.10">
    <property type="entry name" value="Acid Proteases"/>
    <property type="match status" value="1"/>
</dbReference>
<gene>
    <name evidence="3" type="ORF">Tci_063628</name>
</gene>
<dbReference type="InterPro" id="IPR002156">
    <property type="entry name" value="RNaseH_domain"/>
</dbReference>
<dbReference type="CDD" id="cd09279">
    <property type="entry name" value="RNase_HI_like"/>
    <property type="match status" value="1"/>
</dbReference>
<reference evidence="3" key="1">
    <citation type="journal article" date="2019" name="Sci. Rep.">
        <title>Draft genome of Tanacetum cinerariifolium, the natural source of mosquito coil.</title>
        <authorList>
            <person name="Yamashiro T."/>
            <person name="Shiraishi A."/>
            <person name="Satake H."/>
            <person name="Nakayama K."/>
        </authorList>
    </citation>
    <scope>NUCLEOTIDE SEQUENCE</scope>
</reference>
<proteinExistence type="predicted"/>
<dbReference type="GO" id="GO:0003964">
    <property type="term" value="F:RNA-directed DNA polymerase activity"/>
    <property type="evidence" value="ECO:0007669"/>
    <property type="project" value="UniProtKB-KW"/>
</dbReference>
<keyword evidence="3" id="KW-0808">Transferase</keyword>
<protein>
    <submittedName>
        <fullName evidence="3">Reverse transcriptase domain-containing protein</fullName>
    </submittedName>
</protein>
<dbReference type="GO" id="GO:0003676">
    <property type="term" value="F:nucleic acid binding"/>
    <property type="evidence" value="ECO:0007669"/>
    <property type="project" value="InterPro"/>
</dbReference>
<organism evidence="3">
    <name type="scientific">Tanacetum cinerariifolium</name>
    <name type="common">Dalmatian daisy</name>
    <name type="synonym">Chrysanthemum cinerariifolium</name>
    <dbReference type="NCBI Taxonomy" id="118510"/>
    <lineage>
        <taxon>Eukaryota</taxon>
        <taxon>Viridiplantae</taxon>
        <taxon>Streptophyta</taxon>
        <taxon>Embryophyta</taxon>
        <taxon>Tracheophyta</taxon>
        <taxon>Spermatophyta</taxon>
        <taxon>Magnoliopsida</taxon>
        <taxon>eudicotyledons</taxon>
        <taxon>Gunneridae</taxon>
        <taxon>Pentapetalae</taxon>
        <taxon>asterids</taxon>
        <taxon>campanulids</taxon>
        <taxon>Asterales</taxon>
        <taxon>Asteraceae</taxon>
        <taxon>Asteroideae</taxon>
        <taxon>Anthemideae</taxon>
        <taxon>Anthemidinae</taxon>
        <taxon>Tanacetum</taxon>
    </lineage>
</organism>
<dbReference type="PANTHER" id="PTHR48475:SF1">
    <property type="entry name" value="RNASE H TYPE-1 DOMAIN-CONTAINING PROTEIN"/>
    <property type="match status" value="1"/>
</dbReference>